<dbReference type="Gene3D" id="1.10.238.160">
    <property type="match status" value="1"/>
</dbReference>
<dbReference type="EMBL" id="JAAJSZ010000003">
    <property type="protein sequence ID" value="NGE59622.1"/>
    <property type="molecule type" value="Genomic_DNA"/>
</dbReference>
<reference evidence="1" key="1">
    <citation type="submission" date="2020-02" db="EMBL/GenBank/DDBJ databases">
        <title>WGS of Carbapenem-Resistant Entrobacteriaceae.</title>
        <authorList>
            <person name="Tokajian S."/>
            <person name="El Chaar M."/>
            <person name="El Khoury M."/>
        </authorList>
    </citation>
    <scope>NUCLEOTIDE SEQUENCE</scope>
    <source>
        <strain evidence="1">EHM_24</strain>
    </source>
</reference>
<dbReference type="PANTHER" id="PTHR36154:SF1">
    <property type="entry name" value="DNA-BINDING TRANSCRIPTIONAL ACTIVATOR ALPA"/>
    <property type="match status" value="1"/>
</dbReference>
<sequence length="76" mass="8927">MGFISRENAAYKKFRLLRMSEVISLTGLPKSTIYLKIKNKEFPNQVPIGTRSVAWVEEEINDWIEKNIQNRKVKCQ</sequence>
<dbReference type="PANTHER" id="PTHR36154">
    <property type="entry name" value="DNA-BINDING TRANSCRIPTIONAL ACTIVATOR ALPA"/>
    <property type="match status" value="1"/>
</dbReference>
<organism evidence="1">
    <name type="scientific">Enterobacter hormaechei</name>
    <dbReference type="NCBI Taxonomy" id="158836"/>
    <lineage>
        <taxon>Bacteria</taxon>
        <taxon>Pseudomonadati</taxon>
        <taxon>Pseudomonadota</taxon>
        <taxon>Gammaproteobacteria</taxon>
        <taxon>Enterobacterales</taxon>
        <taxon>Enterobacteriaceae</taxon>
        <taxon>Enterobacter</taxon>
        <taxon>Enterobacter cloacae complex</taxon>
    </lineage>
</organism>
<accession>A0A6G4LGR6</accession>
<dbReference type="RefSeq" id="WP_108400146.1">
    <property type="nucleotide sequence ID" value="NZ_CP045611.1"/>
</dbReference>
<proteinExistence type="predicted"/>
<name>A0A6G4LGR6_9ENTR</name>
<dbReference type="InterPro" id="IPR010260">
    <property type="entry name" value="AlpA"/>
</dbReference>
<gene>
    <name evidence="1" type="ORF">G5638_10765</name>
</gene>
<comment type="caution">
    <text evidence="1">The sequence shown here is derived from an EMBL/GenBank/DDBJ whole genome shotgun (WGS) entry which is preliminary data.</text>
</comment>
<protein>
    <submittedName>
        <fullName evidence="1">AlpA family transcriptional regulator</fullName>
    </submittedName>
</protein>
<dbReference type="InterPro" id="IPR052931">
    <property type="entry name" value="Prophage_regulatory_activator"/>
</dbReference>
<evidence type="ECO:0000313" key="1">
    <source>
        <dbReference type="EMBL" id="NGE59622.1"/>
    </source>
</evidence>
<dbReference type="AlphaFoldDB" id="A0A6G4LGR6"/>
<dbReference type="Pfam" id="PF05930">
    <property type="entry name" value="Phage_AlpA"/>
    <property type="match status" value="1"/>
</dbReference>